<feature type="transmembrane region" description="Helical" evidence="1">
    <location>
        <begin position="33"/>
        <end position="55"/>
    </location>
</feature>
<accession>A0A916QLW6</accession>
<dbReference type="RefSeq" id="WP_068810177.1">
    <property type="nucleotide sequence ID" value="NZ_BMIY01000010.1"/>
</dbReference>
<reference evidence="2" key="2">
    <citation type="submission" date="2020-09" db="EMBL/GenBank/DDBJ databases">
        <authorList>
            <person name="Sun Q."/>
            <person name="Zhou Y."/>
        </authorList>
    </citation>
    <scope>NUCLEOTIDE SEQUENCE</scope>
    <source>
        <strain evidence="2">CGMCC 1.15425</strain>
    </source>
</reference>
<proteinExistence type="predicted"/>
<keyword evidence="1" id="KW-0472">Membrane</keyword>
<keyword evidence="1" id="KW-0812">Transmembrane</keyword>
<evidence type="ECO:0000256" key="1">
    <source>
        <dbReference type="SAM" id="Phobius"/>
    </source>
</evidence>
<evidence type="ECO:0000313" key="2">
    <source>
        <dbReference type="EMBL" id="GFZ80582.1"/>
    </source>
</evidence>
<name>A0A916QLW6_9GAMM</name>
<reference evidence="2" key="1">
    <citation type="journal article" date="2014" name="Int. J. Syst. Evol. Microbiol.">
        <title>Complete genome sequence of Corynebacterium casei LMG S-19264T (=DSM 44701T), isolated from a smear-ripened cheese.</title>
        <authorList>
            <consortium name="US DOE Joint Genome Institute (JGI-PGF)"/>
            <person name="Walter F."/>
            <person name="Albersmeier A."/>
            <person name="Kalinowski J."/>
            <person name="Ruckert C."/>
        </authorList>
    </citation>
    <scope>NUCLEOTIDE SEQUENCE</scope>
    <source>
        <strain evidence="2">CGMCC 1.15425</strain>
    </source>
</reference>
<comment type="caution">
    <text evidence="2">The sequence shown here is derived from an EMBL/GenBank/DDBJ whole genome shotgun (WGS) entry which is preliminary data.</text>
</comment>
<evidence type="ECO:0000313" key="3">
    <source>
        <dbReference type="Proteomes" id="UP000627715"/>
    </source>
</evidence>
<keyword evidence="1" id="KW-1133">Transmembrane helix</keyword>
<dbReference type="AlphaFoldDB" id="A0A916QLW6"/>
<dbReference type="EMBL" id="BMIY01000010">
    <property type="protein sequence ID" value="GFZ80582.1"/>
    <property type="molecule type" value="Genomic_DNA"/>
</dbReference>
<sequence length="61" mass="6756">MRKLRRSYNPVLAEDVDFSWLKKKKSGGNGWRWFALFLLVTAAALTVVAIGQLGMVPPPPG</sequence>
<gene>
    <name evidence="2" type="ORF">GCM10011403_24870</name>
</gene>
<dbReference type="Proteomes" id="UP000627715">
    <property type="component" value="Unassembled WGS sequence"/>
</dbReference>
<keyword evidence="3" id="KW-1185">Reference proteome</keyword>
<protein>
    <submittedName>
        <fullName evidence="2">Uncharacterized protein</fullName>
    </submittedName>
</protein>
<organism evidence="2 3">
    <name type="scientific">Pseudohongiella nitratireducens</name>
    <dbReference type="NCBI Taxonomy" id="1768907"/>
    <lineage>
        <taxon>Bacteria</taxon>
        <taxon>Pseudomonadati</taxon>
        <taxon>Pseudomonadota</taxon>
        <taxon>Gammaproteobacteria</taxon>
        <taxon>Pseudomonadales</taxon>
        <taxon>Pseudohongiellaceae</taxon>
        <taxon>Pseudohongiella</taxon>
    </lineage>
</organism>